<organism evidence="1">
    <name type="scientific">bioreactor metagenome</name>
    <dbReference type="NCBI Taxonomy" id="1076179"/>
    <lineage>
        <taxon>unclassified sequences</taxon>
        <taxon>metagenomes</taxon>
        <taxon>ecological metagenomes</taxon>
    </lineage>
</organism>
<evidence type="ECO:0008006" key="2">
    <source>
        <dbReference type="Google" id="ProtNLM"/>
    </source>
</evidence>
<protein>
    <recommendedName>
        <fullName evidence="2">6-bladed beta-propeller</fullName>
    </recommendedName>
</protein>
<reference evidence="1" key="1">
    <citation type="submission" date="2019-08" db="EMBL/GenBank/DDBJ databases">
        <authorList>
            <person name="Kucharzyk K."/>
            <person name="Murdoch R.W."/>
            <person name="Higgins S."/>
            <person name="Loffler F."/>
        </authorList>
    </citation>
    <scope>NUCLEOTIDE SEQUENCE</scope>
</reference>
<gene>
    <name evidence="1" type="ORF">SDC9_19698</name>
</gene>
<comment type="caution">
    <text evidence="1">The sequence shown here is derived from an EMBL/GenBank/DDBJ whole genome shotgun (WGS) entry which is preliminary data.</text>
</comment>
<dbReference type="AlphaFoldDB" id="A0A644U4M5"/>
<accession>A0A644U4M5</accession>
<dbReference type="EMBL" id="VSSQ01000076">
    <property type="protein sequence ID" value="MPL73889.1"/>
    <property type="molecule type" value="Genomic_DNA"/>
</dbReference>
<dbReference type="InterPro" id="IPR011042">
    <property type="entry name" value="6-blade_b-propeller_TolB-like"/>
</dbReference>
<evidence type="ECO:0000313" key="1">
    <source>
        <dbReference type="EMBL" id="MPL73889.1"/>
    </source>
</evidence>
<dbReference type="Pfam" id="PF17170">
    <property type="entry name" value="DUF5128"/>
    <property type="match status" value="1"/>
</dbReference>
<name>A0A644U4M5_9ZZZZ</name>
<dbReference type="Gene3D" id="2.120.10.30">
    <property type="entry name" value="TolB, C-terminal domain"/>
    <property type="match status" value="1"/>
</dbReference>
<dbReference type="PROSITE" id="PS51257">
    <property type="entry name" value="PROKAR_LIPOPROTEIN"/>
    <property type="match status" value="1"/>
</dbReference>
<dbReference type="SUPFAM" id="SSF63825">
    <property type="entry name" value="YWTD domain"/>
    <property type="match status" value="1"/>
</dbReference>
<sequence length="386" mass="44768">MNRLAAILTILLVMMVGCGGNNQSSDNFITVDVTANYPKKEIILQDFMDVEYIPLETTDKSVCQGLVQAVGKDIVIVRNYNADGDIFIFDRKTGKSLKRINRKGQGNEEYTHIQRIVLDEDNNEIFVNDHFIKKILVYDLDGNFKRSLKQDDDLYFSHVYNFDHESLICNNYWVTDKNPFAIISKKDGRIIKEIVIPFKEKISLDLIVKDEVNNMTYGVTPQTYNPIIPNFDNWLLVEQSSDTVYRYFPDHTMKPLIVRTPSVRSMSPEVFLFMSIVTDRYYFMEAVKKEFDFKTSEGFPSNDLMYDNKEKAIFNYVVYNNDYSEHTPVNMKAIPVNSEIASWQALDVDQLTEDYKKGILKGRLKEIAATLREESNPVIMLIKHKK</sequence>
<proteinExistence type="predicted"/>